<dbReference type="RefSeq" id="WP_032594943.1">
    <property type="nucleotide sequence ID" value="NZ_JGDS01000041.1"/>
</dbReference>
<dbReference type="AlphaFoldDB" id="A0A016EB74"/>
<gene>
    <name evidence="1" type="ORF">M123_1174</name>
</gene>
<comment type="caution">
    <text evidence="1">The sequence shown here is derived from an EMBL/GenBank/DDBJ whole genome shotgun (WGS) entry which is preliminary data.</text>
</comment>
<reference evidence="1 2" key="1">
    <citation type="submission" date="2014-02" db="EMBL/GenBank/DDBJ databases">
        <authorList>
            <person name="Sears C."/>
            <person name="Carroll K."/>
            <person name="Sack B.R."/>
            <person name="Qadri F."/>
            <person name="Myers L.L."/>
            <person name="Chung G.-T."/>
            <person name="Escheverria P."/>
            <person name="Fraser C.M."/>
            <person name="Sadzewicz L."/>
            <person name="Shefchek K.A."/>
            <person name="Tallon L."/>
            <person name="Das S.P."/>
            <person name="Daugherty S."/>
            <person name="Mongodin E.F."/>
        </authorList>
    </citation>
    <scope>NUCLEOTIDE SEQUENCE [LARGE SCALE GENOMIC DNA]</scope>
    <source>
        <strain evidence="1 2">3976T8</strain>
    </source>
</reference>
<organism evidence="1 2">
    <name type="scientific">Bacteroides fragilis str. 3976T8</name>
    <dbReference type="NCBI Taxonomy" id="1339314"/>
    <lineage>
        <taxon>Bacteria</taxon>
        <taxon>Pseudomonadati</taxon>
        <taxon>Bacteroidota</taxon>
        <taxon>Bacteroidia</taxon>
        <taxon>Bacteroidales</taxon>
        <taxon>Bacteroidaceae</taxon>
        <taxon>Bacteroides</taxon>
    </lineage>
</organism>
<protein>
    <submittedName>
        <fullName evidence="1">Uncharacterized protein</fullName>
    </submittedName>
</protein>
<proteinExistence type="predicted"/>
<evidence type="ECO:0000313" key="1">
    <source>
        <dbReference type="EMBL" id="EXZ74346.1"/>
    </source>
</evidence>
<dbReference type="EMBL" id="JGDS01000041">
    <property type="protein sequence ID" value="EXZ74346.1"/>
    <property type="molecule type" value="Genomic_DNA"/>
</dbReference>
<dbReference type="PATRIC" id="fig|1339314.3.peg.1398"/>
<name>A0A016EB74_BACFG</name>
<accession>A0A016EB74</accession>
<evidence type="ECO:0000313" key="2">
    <source>
        <dbReference type="Proteomes" id="UP000020938"/>
    </source>
</evidence>
<sequence length="79" mass="8869">MDESKVKTDEPKVLLTQGEDGKLKAVTGMEQNGKLNTVDPTKENSDKFLEINPNGNVLENFVKKFSAQYEKPSHTGLMW</sequence>
<dbReference type="Proteomes" id="UP000020938">
    <property type="component" value="Unassembled WGS sequence"/>
</dbReference>